<name>A0A934RYR9_9BACT</name>
<sequence>MSVPKYTGSMTALATPFLEDGSLAEADLKKLVEAQIQAGIDALVPVGTTGECPTLSHDEHERVVELTIETAAKRVPVIAGAGSNSTREAVSLTKSAHEAGADAFLHVAPYYNKPSQEGLFRHFSAIAEATDRPIVLYSIPGRCGIQIDVATVERLLAKYPHVNHIKEAGGSVERVDELKKAMGDDIVVLSGDDSLTLPFIGSGAEGVISVASNVIPAEVVALVKACRDGDLKTASALHRQLFPIFKNLFIEPNPVPVKACMVQAGIFQTERVRLPLCELQPENKTLILSIFEALQAELSAQA</sequence>
<keyword evidence="10 12" id="KW-0704">Schiff base</keyword>
<evidence type="ECO:0000256" key="14">
    <source>
        <dbReference type="PIRSR" id="PIRSR001365-1"/>
    </source>
</evidence>
<evidence type="ECO:0000256" key="7">
    <source>
        <dbReference type="ARBA" id="ARBA00022915"/>
    </source>
</evidence>
<evidence type="ECO:0000256" key="6">
    <source>
        <dbReference type="ARBA" id="ARBA00022605"/>
    </source>
</evidence>
<keyword evidence="5 12" id="KW-0963">Cytoplasm</keyword>
<keyword evidence="7 12" id="KW-0220">Diaminopimelate biosynthesis</keyword>
<dbReference type="GO" id="GO:0005829">
    <property type="term" value="C:cytosol"/>
    <property type="evidence" value="ECO:0007669"/>
    <property type="project" value="TreeGrafter"/>
</dbReference>
<evidence type="ECO:0000313" key="16">
    <source>
        <dbReference type="EMBL" id="MBK1880195.1"/>
    </source>
</evidence>
<evidence type="ECO:0000256" key="11">
    <source>
        <dbReference type="ARBA" id="ARBA00047836"/>
    </source>
</evidence>
<keyword evidence="17" id="KW-1185">Reference proteome</keyword>
<dbReference type="CDD" id="cd00950">
    <property type="entry name" value="DHDPS"/>
    <property type="match status" value="1"/>
</dbReference>
<comment type="function">
    <text evidence="1 12">Catalyzes the condensation of (S)-aspartate-beta-semialdehyde [(S)-ASA] and pyruvate to 4-hydroxy-tetrahydrodipicolinate (HTPA).</text>
</comment>
<dbReference type="InterPro" id="IPR013785">
    <property type="entry name" value="Aldolase_TIM"/>
</dbReference>
<feature type="site" description="Part of a proton relay during catalysis" evidence="12">
    <location>
        <position position="48"/>
    </location>
</feature>
<dbReference type="GO" id="GO:0009089">
    <property type="term" value="P:lysine biosynthetic process via diaminopimelate"/>
    <property type="evidence" value="ECO:0007669"/>
    <property type="project" value="UniProtKB-UniRule"/>
</dbReference>
<dbReference type="SUPFAM" id="SSF51569">
    <property type="entry name" value="Aldolase"/>
    <property type="match status" value="1"/>
</dbReference>
<feature type="site" description="Part of a proton relay during catalysis" evidence="12">
    <location>
        <position position="111"/>
    </location>
</feature>
<feature type="active site" description="Proton donor/acceptor" evidence="12 14">
    <location>
        <position position="137"/>
    </location>
</feature>
<feature type="binding site" evidence="12 15">
    <location>
        <position position="49"/>
    </location>
    <ligand>
        <name>pyruvate</name>
        <dbReference type="ChEBI" id="CHEBI:15361"/>
    </ligand>
</feature>
<dbReference type="InterPro" id="IPR002220">
    <property type="entry name" value="DapA-like"/>
</dbReference>
<evidence type="ECO:0000256" key="12">
    <source>
        <dbReference type="HAMAP-Rule" id="MF_00418"/>
    </source>
</evidence>
<dbReference type="NCBIfam" id="TIGR00674">
    <property type="entry name" value="dapA"/>
    <property type="match status" value="1"/>
</dbReference>
<comment type="pathway">
    <text evidence="2 12">Amino-acid biosynthesis; L-lysine biosynthesis via DAP pathway; (S)-tetrahydrodipicolinate from L-aspartate: step 3/4.</text>
</comment>
<dbReference type="RefSeq" id="WP_200358889.1">
    <property type="nucleotide sequence ID" value="NZ_JAENIL010000075.1"/>
</dbReference>
<accession>A0A934RYR9</accession>
<feature type="binding site" evidence="12 15">
    <location>
        <position position="208"/>
    </location>
    <ligand>
        <name>pyruvate</name>
        <dbReference type="ChEBI" id="CHEBI:15361"/>
    </ligand>
</feature>
<evidence type="ECO:0000256" key="8">
    <source>
        <dbReference type="ARBA" id="ARBA00023154"/>
    </source>
</evidence>
<evidence type="ECO:0000256" key="5">
    <source>
        <dbReference type="ARBA" id="ARBA00022490"/>
    </source>
</evidence>
<dbReference type="InterPro" id="IPR005263">
    <property type="entry name" value="DapA"/>
</dbReference>
<dbReference type="PRINTS" id="PR00146">
    <property type="entry name" value="DHPICSNTHASE"/>
</dbReference>
<comment type="catalytic activity">
    <reaction evidence="11 12">
        <text>L-aspartate 4-semialdehyde + pyruvate = (2S,4S)-4-hydroxy-2,3,4,5-tetrahydrodipicolinate + H2O + H(+)</text>
        <dbReference type="Rhea" id="RHEA:34171"/>
        <dbReference type="ChEBI" id="CHEBI:15361"/>
        <dbReference type="ChEBI" id="CHEBI:15377"/>
        <dbReference type="ChEBI" id="CHEBI:15378"/>
        <dbReference type="ChEBI" id="CHEBI:67139"/>
        <dbReference type="ChEBI" id="CHEBI:537519"/>
        <dbReference type="EC" id="4.3.3.7"/>
    </reaction>
</comment>
<feature type="active site" description="Schiff-base intermediate with substrate" evidence="12 14">
    <location>
        <position position="166"/>
    </location>
</feature>
<dbReference type="Proteomes" id="UP000617628">
    <property type="component" value="Unassembled WGS sequence"/>
</dbReference>
<dbReference type="EMBL" id="JAENIL010000075">
    <property type="protein sequence ID" value="MBK1880195.1"/>
    <property type="molecule type" value="Genomic_DNA"/>
</dbReference>
<gene>
    <name evidence="12" type="primary">dapA</name>
    <name evidence="16" type="ORF">JIN87_25135</name>
</gene>
<proteinExistence type="inferred from homology"/>
<comment type="subcellular location">
    <subcellularLocation>
        <location evidence="12">Cytoplasm</location>
    </subcellularLocation>
</comment>
<evidence type="ECO:0000256" key="10">
    <source>
        <dbReference type="ARBA" id="ARBA00023270"/>
    </source>
</evidence>
<evidence type="ECO:0000256" key="4">
    <source>
        <dbReference type="ARBA" id="ARBA00012086"/>
    </source>
</evidence>
<reference evidence="16" key="1">
    <citation type="submission" date="2021-01" db="EMBL/GenBank/DDBJ databases">
        <title>Modified the classification status of verrucomicrobia.</title>
        <authorList>
            <person name="Feng X."/>
        </authorList>
    </citation>
    <scope>NUCLEOTIDE SEQUENCE</scope>
    <source>
        <strain evidence="16">KCTC 13126</strain>
    </source>
</reference>
<evidence type="ECO:0000313" key="17">
    <source>
        <dbReference type="Proteomes" id="UP000617628"/>
    </source>
</evidence>
<evidence type="ECO:0000256" key="9">
    <source>
        <dbReference type="ARBA" id="ARBA00023239"/>
    </source>
</evidence>
<protein>
    <recommendedName>
        <fullName evidence="4 12">4-hydroxy-tetrahydrodipicolinate synthase</fullName>
        <shortName evidence="12">HTPA synthase</shortName>
        <ecNumber evidence="4 12">4.3.3.7</ecNumber>
    </recommendedName>
</protein>
<dbReference type="AlphaFoldDB" id="A0A934RYR9"/>
<dbReference type="PANTHER" id="PTHR12128:SF66">
    <property type="entry name" value="4-HYDROXY-2-OXOGLUTARATE ALDOLASE, MITOCHONDRIAL"/>
    <property type="match status" value="1"/>
</dbReference>
<dbReference type="PANTHER" id="PTHR12128">
    <property type="entry name" value="DIHYDRODIPICOLINATE SYNTHASE"/>
    <property type="match status" value="1"/>
</dbReference>
<dbReference type="EC" id="4.3.3.7" evidence="4 12"/>
<dbReference type="HAMAP" id="MF_00418">
    <property type="entry name" value="DapA"/>
    <property type="match status" value="1"/>
</dbReference>
<keyword evidence="8 12" id="KW-0457">Lysine biosynthesis</keyword>
<dbReference type="GO" id="GO:0008840">
    <property type="term" value="F:4-hydroxy-tetrahydrodipicolinate synthase activity"/>
    <property type="evidence" value="ECO:0007669"/>
    <property type="project" value="UniProtKB-UniRule"/>
</dbReference>
<keyword evidence="9 12" id="KW-0456">Lyase</keyword>
<comment type="subunit">
    <text evidence="12">Homotetramer; dimer of dimers.</text>
</comment>
<evidence type="ECO:0000256" key="1">
    <source>
        <dbReference type="ARBA" id="ARBA00003294"/>
    </source>
</evidence>
<evidence type="ECO:0000256" key="3">
    <source>
        <dbReference type="ARBA" id="ARBA00007592"/>
    </source>
</evidence>
<comment type="caution">
    <text evidence="16">The sequence shown here is derived from an EMBL/GenBank/DDBJ whole genome shotgun (WGS) entry which is preliminary data.</text>
</comment>
<dbReference type="SMART" id="SM01130">
    <property type="entry name" value="DHDPS"/>
    <property type="match status" value="1"/>
</dbReference>
<dbReference type="GO" id="GO:0019877">
    <property type="term" value="P:diaminopimelate biosynthetic process"/>
    <property type="evidence" value="ECO:0007669"/>
    <property type="project" value="UniProtKB-UniRule"/>
</dbReference>
<evidence type="ECO:0000256" key="15">
    <source>
        <dbReference type="PIRSR" id="PIRSR001365-2"/>
    </source>
</evidence>
<dbReference type="Gene3D" id="3.20.20.70">
    <property type="entry name" value="Aldolase class I"/>
    <property type="match status" value="1"/>
</dbReference>
<evidence type="ECO:0000256" key="13">
    <source>
        <dbReference type="PIRNR" id="PIRNR001365"/>
    </source>
</evidence>
<comment type="caution">
    <text evidence="12">Was originally thought to be a dihydrodipicolinate synthase (DHDPS), catalyzing the condensation of (S)-aspartate-beta-semialdehyde [(S)-ASA] and pyruvate to dihydrodipicolinate (DHDP). However, it was shown in E.coli that the product of the enzymatic reaction is not dihydrodipicolinate but in fact (4S)-4-hydroxy-2,3,4,5-tetrahydro-(2S)-dipicolinic acid (HTPA), and that the consecutive dehydration reaction leading to DHDP is not spontaneous but catalyzed by DapB.</text>
</comment>
<organism evidence="16 17">
    <name type="scientific">Pelagicoccus mobilis</name>
    <dbReference type="NCBI Taxonomy" id="415221"/>
    <lineage>
        <taxon>Bacteria</taxon>
        <taxon>Pseudomonadati</taxon>
        <taxon>Verrucomicrobiota</taxon>
        <taxon>Opitutia</taxon>
        <taxon>Puniceicoccales</taxon>
        <taxon>Pelagicoccaceae</taxon>
        <taxon>Pelagicoccus</taxon>
    </lineage>
</organism>
<keyword evidence="6 12" id="KW-0028">Amino-acid biosynthesis</keyword>
<evidence type="ECO:0000256" key="2">
    <source>
        <dbReference type="ARBA" id="ARBA00005120"/>
    </source>
</evidence>
<dbReference type="Pfam" id="PF00701">
    <property type="entry name" value="DHDPS"/>
    <property type="match status" value="1"/>
</dbReference>
<dbReference type="PIRSF" id="PIRSF001365">
    <property type="entry name" value="DHDPS"/>
    <property type="match status" value="1"/>
</dbReference>
<comment type="similarity">
    <text evidence="3 12 13">Belongs to the DapA family.</text>
</comment>